<proteinExistence type="predicted"/>
<evidence type="ECO:0000313" key="7">
    <source>
        <dbReference type="WBParaSite" id="PTRK_0001219500.1"/>
    </source>
</evidence>
<feature type="compositionally biased region" description="Acidic residues" evidence="4">
    <location>
        <begin position="19"/>
        <end position="29"/>
    </location>
</feature>
<dbReference type="AlphaFoldDB" id="A0A0N4ZUD2"/>
<dbReference type="InterPro" id="IPR013083">
    <property type="entry name" value="Znf_RING/FYVE/PHD"/>
</dbReference>
<name>A0A0N4ZUD2_PARTI</name>
<feature type="compositionally biased region" description="Acidic residues" evidence="4">
    <location>
        <begin position="55"/>
        <end position="80"/>
    </location>
</feature>
<dbReference type="WBParaSite" id="PTRK_0001219500.1">
    <property type="protein sequence ID" value="PTRK_0001219500.1"/>
    <property type="gene ID" value="PTRK_0001219500"/>
</dbReference>
<organism evidence="6 7">
    <name type="scientific">Parastrongyloides trichosuri</name>
    <name type="common">Possum-specific nematode worm</name>
    <dbReference type="NCBI Taxonomy" id="131310"/>
    <lineage>
        <taxon>Eukaryota</taxon>
        <taxon>Metazoa</taxon>
        <taxon>Ecdysozoa</taxon>
        <taxon>Nematoda</taxon>
        <taxon>Chromadorea</taxon>
        <taxon>Rhabditida</taxon>
        <taxon>Tylenchina</taxon>
        <taxon>Panagrolaimomorpha</taxon>
        <taxon>Strongyloidoidea</taxon>
        <taxon>Strongyloididae</taxon>
        <taxon>Parastrongyloides</taxon>
    </lineage>
</organism>
<dbReference type="GO" id="GO:0008270">
    <property type="term" value="F:zinc ion binding"/>
    <property type="evidence" value="ECO:0007669"/>
    <property type="project" value="UniProtKB-KW"/>
</dbReference>
<protein>
    <submittedName>
        <fullName evidence="7">RING-type domain-containing protein</fullName>
    </submittedName>
</protein>
<keyword evidence="6" id="KW-1185">Reference proteome</keyword>
<dbReference type="InterPro" id="IPR001841">
    <property type="entry name" value="Znf_RING"/>
</dbReference>
<evidence type="ECO:0000256" key="4">
    <source>
        <dbReference type="SAM" id="MobiDB-lite"/>
    </source>
</evidence>
<evidence type="ECO:0000313" key="6">
    <source>
        <dbReference type="Proteomes" id="UP000038045"/>
    </source>
</evidence>
<feature type="compositionally biased region" description="Acidic residues" evidence="4">
    <location>
        <begin position="92"/>
        <end position="107"/>
    </location>
</feature>
<feature type="domain" description="RING-type" evidence="5">
    <location>
        <begin position="179"/>
        <end position="230"/>
    </location>
</feature>
<evidence type="ECO:0000259" key="5">
    <source>
        <dbReference type="PROSITE" id="PS50089"/>
    </source>
</evidence>
<keyword evidence="1 3" id="KW-0479">Metal-binding</keyword>
<evidence type="ECO:0000256" key="1">
    <source>
        <dbReference type="ARBA" id="ARBA00022771"/>
    </source>
</evidence>
<dbReference type="PANTHER" id="PTHR21578:SF9">
    <property type="entry name" value="RING-TYPE DOMAIN-CONTAINING PROTEIN"/>
    <property type="match status" value="1"/>
</dbReference>
<evidence type="ECO:0000256" key="2">
    <source>
        <dbReference type="ARBA" id="ARBA00022833"/>
    </source>
</evidence>
<keyword evidence="2" id="KW-0862">Zinc</keyword>
<feature type="region of interest" description="Disordered" evidence="4">
    <location>
        <begin position="13"/>
        <end position="107"/>
    </location>
</feature>
<feature type="compositionally biased region" description="Low complexity" evidence="4">
    <location>
        <begin position="32"/>
        <end position="46"/>
    </location>
</feature>
<dbReference type="PROSITE" id="PS50089">
    <property type="entry name" value="ZF_RING_2"/>
    <property type="match status" value="1"/>
</dbReference>
<reference evidence="7" key="1">
    <citation type="submission" date="2017-02" db="UniProtKB">
        <authorList>
            <consortium name="WormBaseParasite"/>
        </authorList>
    </citation>
    <scope>IDENTIFICATION</scope>
</reference>
<keyword evidence="1 3" id="KW-0863">Zinc-finger</keyword>
<dbReference type="Proteomes" id="UP000038045">
    <property type="component" value="Unplaced"/>
</dbReference>
<sequence length="251" mass="28805">MPYSIRITIVGSEMSISSESDDLGLDDYESIYGDNSDGSDSLDLYSFDQSLDEFGSSDDEFPDSDVEDEEDYSDDDDDEEVTAHHNNMYSSESEDDSEFIPDSQEMEEQIRADPVLREVEYLNIPMSVGDSRKRRSTENPSQELIKRQRMNELKKNEKAARNIQIEETKEFFKSSHLECTMCLDESPKIMNPMFCVYCFKVVGCEPCCRKWVEVSNRNIVKRGSSCPLCRHKYTGNIANNLVVIYTTEVTI</sequence>
<dbReference type="Gene3D" id="3.30.40.10">
    <property type="entry name" value="Zinc/RING finger domain, C3HC4 (zinc finger)"/>
    <property type="match status" value="1"/>
</dbReference>
<dbReference type="PANTHER" id="PTHR21578">
    <property type="entry name" value="PROTEIN CBG03826"/>
    <property type="match status" value="1"/>
</dbReference>
<accession>A0A0N4ZUD2</accession>
<evidence type="ECO:0000256" key="3">
    <source>
        <dbReference type="PROSITE-ProRule" id="PRU00175"/>
    </source>
</evidence>